<dbReference type="AlphaFoldDB" id="A0A139HFM8"/>
<evidence type="ECO:0000313" key="1">
    <source>
        <dbReference type="EMBL" id="KXT01284.1"/>
    </source>
</evidence>
<reference evidence="1 2" key="1">
    <citation type="submission" date="2015-07" db="EMBL/GenBank/DDBJ databases">
        <title>Comparative genomics of the Sigatoka disease complex on banana suggests a link between parallel evolutionary changes in Pseudocercospora fijiensis and Pseudocercospora eumusae and increased virulence on the banana host.</title>
        <authorList>
            <person name="Chang T.-C."/>
            <person name="Salvucci A."/>
            <person name="Crous P.W."/>
            <person name="Stergiopoulos I."/>
        </authorList>
    </citation>
    <scope>NUCLEOTIDE SEQUENCE [LARGE SCALE GENOMIC DNA]</scope>
    <source>
        <strain evidence="1 2">CBS 116634</strain>
    </source>
</reference>
<protein>
    <submittedName>
        <fullName evidence="1">Uncharacterized protein</fullName>
    </submittedName>
</protein>
<dbReference type="EMBL" id="LFZO01000659">
    <property type="protein sequence ID" value="KXT01284.1"/>
    <property type="molecule type" value="Genomic_DNA"/>
</dbReference>
<gene>
    <name evidence="1" type="ORF">AC579_1301</name>
</gene>
<keyword evidence="2" id="KW-1185">Reference proteome</keyword>
<dbReference type="STRING" id="113226.A0A139HFM8"/>
<dbReference type="Proteomes" id="UP000073492">
    <property type="component" value="Unassembled WGS sequence"/>
</dbReference>
<organism evidence="1 2">
    <name type="scientific">Pseudocercospora musae</name>
    <dbReference type="NCBI Taxonomy" id="113226"/>
    <lineage>
        <taxon>Eukaryota</taxon>
        <taxon>Fungi</taxon>
        <taxon>Dikarya</taxon>
        <taxon>Ascomycota</taxon>
        <taxon>Pezizomycotina</taxon>
        <taxon>Dothideomycetes</taxon>
        <taxon>Dothideomycetidae</taxon>
        <taxon>Mycosphaerellales</taxon>
        <taxon>Mycosphaerellaceae</taxon>
        <taxon>Pseudocercospora</taxon>
    </lineage>
</organism>
<accession>A0A139HFM8</accession>
<sequence>MWLEKHRDALNYFHLTRKDAYFGTCTMMHARQGSPYGSVAWVTAIQAVISTVLLSQQSTWTMLNGRWSRSLASNFGNFKVSIERSIDAKLVASHSMLTQHPSFRASPIAFVASMSPACPARTSRMKDLRSRPPTLDILAHNGTWGAATSIDITWSNQDFTQAFLQDLKLPQHYQIFFLQHYSTLHTTMQHSITLFVWMASMVTASPVQPKPAPALQPRAAATNNIYKYLAYTTLPVASPTPVVPCSGYVEYAWHRHDKVLMRSTTSNDPLELLDGNEYLWTKVRRNHLLQHMGK</sequence>
<comment type="caution">
    <text evidence="1">The sequence shown here is derived from an EMBL/GenBank/DDBJ whole genome shotgun (WGS) entry which is preliminary data.</text>
</comment>
<evidence type="ECO:0000313" key="2">
    <source>
        <dbReference type="Proteomes" id="UP000073492"/>
    </source>
</evidence>
<proteinExistence type="predicted"/>
<name>A0A139HFM8_9PEZI</name>